<feature type="transmembrane region" description="Helical" evidence="1">
    <location>
        <begin position="193"/>
        <end position="210"/>
    </location>
</feature>
<evidence type="ECO:0000313" key="3">
    <source>
        <dbReference type="EMBL" id="QQS81747.1"/>
    </source>
</evidence>
<feature type="transmembrane region" description="Helical" evidence="1">
    <location>
        <begin position="168"/>
        <end position="187"/>
    </location>
</feature>
<evidence type="ECO:0000259" key="2">
    <source>
        <dbReference type="Pfam" id="PF02517"/>
    </source>
</evidence>
<dbReference type="EMBL" id="CP068073">
    <property type="protein sequence ID" value="QQS81747.1"/>
    <property type="molecule type" value="Genomic_DNA"/>
</dbReference>
<dbReference type="Proteomes" id="UP000595942">
    <property type="component" value="Chromosome"/>
</dbReference>
<dbReference type="RefSeq" id="WP_047131458.1">
    <property type="nucleotide sequence ID" value="NZ_CP015114.1"/>
</dbReference>
<dbReference type="GeneID" id="93725900"/>
<feature type="transmembrane region" description="Helical" evidence="1">
    <location>
        <begin position="12"/>
        <end position="37"/>
    </location>
</feature>
<dbReference type="InterPro" id="IPR003675">
    <property type="entry name" value="Rce1/LyrA-like_dom"/>
</dbReference>
<dbReference type="GO" id="GO:0006508">
    <property type="term" value="P:proteolysis"/>
    <property type="evidence" value="ECO:0007669"/>
    <property type="project" value="UniProtKB-KW"/>
</dbReference>
<evidence type="ECO:0000256" key="1">
    <source>
        <dbReference type="SAM" id="Phobius"/>
    </source>
</evidence>
<name>A0A143PD55_9STAP</name>
<feature type="transmembrane region" description="Helical" evidence="1">
    <location>
        <begin position="49"/>
        <end position="68"/>
    </location>
</feature>
<dbReference type="PANTHER" id="PTHR36435:SF1">
    <property type="entry name" value="CAAX AMINO TERMINAL PROTEASE FAMILY PROTEIN"/>
    <property type="match status" value="1"/>
</dbReference>
<dbReference type="InterPro" id="IPR052710">
    <property type="entry name" value="CAAX_protease"/>
</dbReference>
<dbReference type="AlphaFoldDB" id="A0A143PD55"/>
<keyword evidence="1" id="KW-1133">Transmembrane helix</keyword>
<keyword evidence="6" id="KW-1185">Reference proteome</keyword>
<keyword evidence="1" id="KW-0812">Transmembrane</keyword>
<dbReference type="OrthoDB" id="2411709at2"/>
<sequence>MVLRKDKPAWRDLWLLPIALVGIFIFSAIEILVALNFHAPFNEDTLNGAGAIGQMLSYIVVLTVFYYFHYQEMPGRLRAGFVYIKKHWLFLVIVLLIVMGLESLYNQLMAMLPEGIGFKETQNEESLDVLFKNPAFLPLSFLFVVILAPVVEELFFRNVIIGELGKKFNYIVMGIISAVAFAGMHVIGATSPFEFGSYFIIAVALVYVYFKSGKNTGATIFIHMANNFVSFIVTAFFN</sequence>
<dbReference type="KEGG" id="scv:A4G25_11090"/>
<dbReference type="GO" id="GO:0008237">
    <property type="term" value="F:metallopeptidase activity"/>
    <property type="evidence" value="ECO:0007669"/>
    <property type="project" value="UniProtKB-KW"/>
</dbReference>
<gene>
    <name evidence="4" type="ORF">EIG99_13470</name>
    <name evidence="3" type="ORF">I6J05_07385</name>
</gene>
<evidence type="ECO:0000313" key="5">
    <source>
        <dbReference type="Proteomes" id="UP000293854"/>
    </source>
</evidence>
<dbReference type="GO" id="GO:0004175">
    <property type="term" value="F:endopeptidase activity"/>
    <property type="evidence" value="ECO:0007669"/>
    <property type="project" value="UniProtKB-ARBA"/>
</dbReference>
<reference evidence="4 5" key="1">
    <citation type="submission" date="2018-11" db="EMBL/GenBank/DDBJ databases">
        <title>Genomic profiling of Staphylococcus species from a Poultry farm system in KwaZulu-Natal, South Africa.</title>
        <authorList>
            <person name="Amoako D.G."/>
            <person name="Somboro A.M."/>
            <person name="Abia A.L.K."/>
            <person name="Bester L.A."/>
            <person name="Essack S.Y."/>
        </authorList>
    </citation>
    <scope>NUCLEOTIDE SEQUENCE [LARGE SCALE GENOMIC DNA]</scope>
    <source>
        <strain evidence="4 5">SA11</strain>
    </source>
</reference>
<protein>
    <submittedName>
        <fullName evidence="4">CPBP family intramembrane metalloprotease</fullName>
    </submittedName>
</protein>
<keyword evidence="4" id="KW-0645">Protease</keyword>
<proteinExistence type="predicted"/>
<accession>A0A143PD55</accession>
<dbReference type="GO" id="GO:0080120">
    <property type="term" value="P:CAAX-box protein maturation"/>
    <property type="evidence" value="ECO:0007669"/>
    <property type="project" value="UniProtKB-ARBA"/>
</dbReference>
<reference evidence="3 6" key="2">
    <citation type="submission" date="2021-01" db="EMBL/GenBank/DDBJ databases">
        <title>FDA dAtabase for Regulatory Grade micrObial Sequences (FDA-ARGOS): Supporting development and validation of Infectious Disease Dx tests.</title>
        <authorList>
            <person name="Sproer C."/>
            <person name="Gronow S."/>
            <person name="Severitt S."/>
            <person name="Schroder I."/>
            <person name="Tallon L."/>
            <person name="Sadzewicz L."/>
            <person name="Zhao X."/>
            <person name="Boylan J."/>
            <person name="Ott S."/>
            <person name="Bowen H."/>
            <person name="Vavikolanu K."/>
            <person name="Mehta A."/>
            <person name="Aluvathingal J."/>
            <person name="Nadendla S."/>
            <person name="Lowell S."/>
            <person name="Myers T."/>
            <person name="Yan Y."/>
            <person name="Sichtig H."/>
        </authorList>
    </citation>
    <scope>NUCLEOTIDE SEQUENCE [LARGE SCALE GENOMIC DNA]</scope>
    <source>
        <strain evidence="3 6">FDAARGOS_1148</strain>
    </source>
</reference>
<dbReference type="Pfam" id="PF02517">
    <property type="entry name" value="Rce1-like"/>
    <property type="match status" value="1"/>
</dbReference>
<dbReference type="EMBL" id="RQTE01000446">
    <property type="protein sequence ID" value="RZH99711.1"/>
    <property type="molecule type" value="Genomic_DNA"/>
</dbReference>
<feature type="transmembrane region" description="Helical" evidence="1">
    <location>
        <begin position="88"/>
        <end position="105"/>
    </location>
</feature>
<keyword evidence="1" id="KW-0472">Membrane</keyword>
<evidence type="ECO:0000313" key="6">
    <source>
        <dbReference type="Proteomes" id="UP000595942"/>
    </source>
</evidence>
<keyword evidence="4" id="KW-0482">Metalloprotease</keyword>
<evidence type="ECO:0000313" key="4">
    <source>
        <dbReference type="EMBL" id="RZH99711.1"/>
    </source>
</evidence>
<dbReference type="PANTHER" id="PTHR36435">
    <property type="entry name" value="SLR1288 PROTEIN"/>
    <property type="match status" value="1"/>
</dbReference>
<organism evidence="4 5">
    <name type="scientific">Staphylococcus condimenti</name>
    <dbReference type="NCBI Taxonomy" id="70255"/>
    <lineage>
        <taxon>Bacteria</taxon>
        <taxon>Bacillati</taxon>
        <taxon>Bacillota</taxon>
        <taxon>Bacilli</taxon>
        <taxon>Bacillales</taxon>
        <taxon>Staphylococcaceae</taxon>
        <taxon>Staphylococcus</taxon>
    </lineage>
</organism>
<keyword evidence="4" id="KW-0378">Hydrolase</keyword>
<feature type="transmembrane region" description="Helical" evidence="1">
    <location>
        <begin position="217"/>
        <end position="237"/>
    </location>
</feature>
<feature type="transmembrane region" description="Helical" evidence="1">
    <location>
        <begin position="135"/>
        <end position="156"/>
    </location>
</feature>
<dbReference type="Proteomes" id="UP000293854">
    <property type="component" value="Unassembled WGS sequence"/>
</dbReference>
<feature type="domain" description="CAAX prenyl protease 2/Lysostaphin resistance protein A-like" evidence="2">
    <location>
        <begin position="137"/>
        <end position="229"/>
    </location>
</feature>